<evidence type="ECO:0008006" key="4">
    <source>
        <dbReference type="Google" id="ProtNLM"/>
    </source>
</evidence>
<gene>
    <name evidence="2" type="ORF">GCM10022214_37490</name>
</gene>
<evidence type="ECO:0000256" key="1">
    <source>
        <dbReference type="SAM" id="MobiDB-lite"/>
    </source>
</evidence>
<evidence type="ECO:0000313" key="2">
    <source>
        <dbReference type="EMBL" id="GAA4076590.1"/>
    </source>
</evidence>
<comment type="caution">
    <text evidence="2">The sequence shown here is derived from an EMBL/GenBank/DDBJ whole genome shotgun (WGS) entry which is preliminary data.</text>
</comment>
<feature type="region of interest" description="Disordered" evidence="1">
    <location>
        <begin position="70"/>
        <end position="107"/>
    </location>
</feature>
<accession>A0ABP7VXL0</accession>
<organism evidence="2 3">
    <name type="scientific">Actinomadura miaoliensis</name>
    <dbReference type="NCBI Taxonomy" id="430685"/>
    <lineage>
        <taxon>Bacteria</taxon>
        <taxon>Bacillati</taxon>
        <taxon>Actinomycetota</taxon>
        <taxon>Actinomycetes</taxon>
        <taxon>Streptosporangiales</taxon>
        <taxon>Thermomonosporaceae</taxon>
        <taxon>Actinomadura</taxon>
    </lineage>
</organism>
<protein>
    <recommendedName>
        <fullName evidence="4">AI-2E family transporter</fullName>
    </recommendedName>
</protein>
<dbReference type="Proteomes" id="UP001500683">
    <property type="component" value="Unassembled WGS sequence"/>
</dbReference>
<feature type="compositionally biased region" description="Basic and acidic residues" evidence="1">
    <location>
        <begin position="83"/>
        <end position="107"/>
    </location>
</feature>
<dbReference type="EMBL" id="BAAAZG010000022">
    <property type="protein sequence ID" value="GAA4076590.1"/>
    <property type="molecule type" value="Genomic_DNA"/>
</dbReference>
<evidence type="ECO:0000313" key="3">
    <source>
        <dbReference type="Proteomes" id="UP001500683"/>
    </source>
</evidence>
<sequence>MLLTSVPGCSQLLPVVLWNRRVTLSSPVIGLVLAVLVVPEGVVDTAVPHLVAAIDASGVDAEEDVDAVSGAAGDLRGRNAGIEGERDTAVPEVVRPGDERRGDLSPS</sequence>
<keyword evidence="3" id="KW-1185">Reference proteome</keyword>
<proteinExistence type="predicted"/>
<name>A0ABP7VXL0_9ACTN</name>
<reference evidence="3" key="1">
    <citation type="journal article" date="2019" name="Int. J. Syst. Evol. Microbiol.">
        <title>The Global Catalogue of Microorganisms (GCM) 10K type strain sequencing project: providing services to taxonomists for standard genome sequencing and annotation.</title>
        <authorList>
            <consortium name="The Broad Institute Genomics Platform"/>
            <consortium name="The Broad Institute Genome Sequencing Center for Infectious Disease"/>
            <person name="Wu L."/>
            <person name="Ma J."/>
        </authorList>
    </citation>
    <scope>NUCLEOTIDE SEQUENCE [LARGE SCALE GENOMIC DNA]</scope>
    <source>
        <strain evidence="3">JCM 16702</strain>
    </source>
</reference>